<dbReference type="Gene3D" id="1.20.1440.100">
    <property type="entry name" value="SG protein - dephosphorylation function"/>
    <property type="match status" value="1"/>
</dbReference>
<dbReference type="GO" id="GO:0016787">
    <property type="term" value="F:hydrolase activity"/>
    <property type="evidence" value="ECO:0007669"/>
    <property type="project" value="UniProtKB-KW"/>
</dbReference>
<dbReference type="PANTHER" id="PTHR43344">
    <property type="entry name" value="PHOSPHOSERINE PHOSPHATASE"/>
    <property type="match status" value="1"/>
</dbReference>
<dbReference type="EMBL" id="JADKPV010000007">
    <property type="protein sequence ID" value="MBF4502050.1"/>
    <property type="molecule type" value="Genomic_DNA"/>
</dbReference>
<comment type="similarity">
    <text evidence="1">Belongs to the HAD-like hydrolase superfamily. SerB family.</text>
</comment>
<comment type="caution">
    <text evidence="5">The sequence shown here is derived from an EMBL/GenBank/DDBJ whole genome shotgun (WGS) entry which is preliminary data.</text>
</comment>
<gene>
    <name evidence="5" type="ORF">IRY55_11845</name>
</gene>
<reference evidence="5" key="1">
    <citation type="submission" date="2020-11" db="EMBL/GenBank/DDBJ databases">
        <title>Multidrug resistant novel bacterium Savagea serpentis sp. nov., isolated from the scats of a vine snake (Ahaetulla nasuta).</title>
        <authorList>
            <person name="Venkata Ramana V."/>
            <person name="Vikas Patil S."/>
            <person name="Yogita Lugani V."/>
        </authorList>
    </citation>
    <scope>NUCLEOTIDE SEQUENCE</scope>
    <source>
        <strain evidence="5">SN6</strain>
    </source>
</reference>
<dbReference type="GO" id="GO:0046872">
    <property type="term" value="F:metal ion binding"/>
    <property type="evidence" value="ECO:0007669"/>
    <property type="project" value="UniProtKB-KW"/>
</dbReference>
<keyword evidence="6" id="KW-1185">Reference proteome</keyword>
<keyword evidence="4" id="KW-0460">Magnesium</keyword>
<keyword evidence="3" id="KW-0378">Hydrolase</keyword>
<dbReference type="SUPFAM" id="SSF56784">
    <property type="entry name" value="HAD-like"/>
    <property type="match status" value="1"/>
</dbReference>
<dbReference type="InterPro" id="IPR006385">
    <property type="entry name" value="HAD_hydro_SerB1"/>
</dbReference>
<evidence type="ECO:0000256" key="3">
    <source>
        <dbReference type="ARBA" id="ARBA00022801"/>
    </source>
</evidence>
<dbReference type="PANTHER" id="PTHR43344:SF13">
    <property type="entry name" value="PHOSPHATASE RV3661-RELATED"/>
    <property type="match status" value="1"/>
</dbReference>
<dbReference type="InterPro" id="IPR050582">
    <property type="entry name" value="HAD-like_SerB"/>
</dbReference>
<dbReference type="AlphaFoldDB" id="A0A8J7GD77"/>
<dbReference type="Gene3D" id="3.40.50.1000">
    <property type="entry name" value="HAD superfamily/HAD-like"/>
    <property type="match status" value="1"/>
</dbReference>
<keyword evidence="2" id="KW-0479">Metal-binding</keyword>
<accession>A0A8J7GD77</accession>
<evidence type="ECO:0000256" key="2">
    <source>
        <dbReference type="ARBA" id="ARBA00022723"/>
    </source>
</evidence>
<dbReference type="InterPro" id="IPR023214">
    <property type="entry name" value="HAD_sf"/>
</dbReference>
<evidence type="ECO:0000313" key="5">
    <source>
        <dbReference type="EMBL" id="MBF4502050.1"/>
    </source>
</evidence>
<dbReference type="Proteomes" id="UP000622653">
    <property type="component" value="Unassembled WGS sequence"/>
</dbReference>
<dbReference type="InterPro" id="IPR036412">
    <property type="entry name" value="HAD-like_sf"/>
</dbReference>
<evidence type="ECO:0000313" key="6">
    <source>
        <dbReference type="Proteomes" id="UP000622653"/>
    </source>
</evidence>
<evidence type="ECO:0000256" key="1">
    <source>
        <dbReference type="ARBA" id="ARBA00009184"/>
    </source>
</evidence>
<dbReference type="NCBIfam" id="TIGR01488">
    <property type="entry name" value="HAD-SF-IB"/>
    <property type="match status" value="1"/>
</dbReference>
<name>A0A8J7GD77_9BACL</name>
<dbReference type="Pfam" id="PF12710">
    <property type="entry name" value="HAD"/>
    <property type="match status" value="1"/>
</dbReference>
<evidence type="ECO:0000256" key="4">
    <source>
        <dbReference type="ARBA" id="ARBA00022842"/>
    </source>
</evidence>
<dbReference type="RefSeq" id="WP_194563532.1">
    <property type="nucleotide sequence ID" value="NZ_JADKPV010000007.1"/>
</dbReference>
<protein>
    <submittedName>
        <fullName evidence="5">HAD family phosphatase</fullName>
    </submittedName>
</protein>
<dbReference type="NCBIfam" id="TIGR01490">
    <property type="entry name" value="HAD-SF-IB-hyp1"/>
    <property type="match status" value="1"/>
</dbReference>
<organism evidence="5 6">
    <name type="scientific">Savagea serpentis</name>
    <dbReference type="NCBI Taxonomy" id="2785297"/>
    <lineage>
        <taxon>Bacteria</taxon>
        <taxon>Bacillati</taxon>
        <taxon>Bacillota</taxon>
        <taxon>Bacilli</taxon>
        <taxon>Bacillales</taxon>
        <taxon>Caryophanaceae</taxon>
        <taxon>Savagea</taxon>
    </lineage>
</organism>
<sequence length="226" mass="26173">MSTQQVRVALFDFDQTFYKYETFSLLQNHLKHDEQLKDRYRRFFNPTFLPYMQYKMKLMQPEKARRIAMQNYSSALDGLSEEDVRSFFRKLKPTIEEGINKQLAQLVEENAKNGIRSILVSGAFIPFLEEVTSDYAFDAILGSHIPFVEGKVDGEATITHVQSDLKVNAIHDTLHDVDVDWENSFAFSDRYSDLPMLELVGNPAVVNAEPRLKKHALERGWIYIDA</sequence>
<proteinExistence type="inferred from homology"/>